<name>A0A0F9GMI9_9ZZZZ</name>
<keyword evidence="1" id="KW-0812">Transmembrane</keyword>
<feature type="transmembrane region" description="Helical" evidence="1">
    <location>
        <begin position="6"/>
        <end position="23"/>
    </location>
</feature>
<organism evidence="2">
    <name type="scientific">marine sediment metagenome</name>
    <dbReference type="NCBI Taxonomy" id="412755"/>
    <lineage>
        <taxon>unclassified sequences</taxon>
        <taxon>metagenomes</taxon>
        <taxon>ecological metagenomes</taxon>
    </lineage>
</organism>
<gene>
    <name evidence="2" type="ORF">LCGC14_2166120</name>
</gene>
<keyword evidence="1" id="KW-1133">Transmembrane helix</keyword>
<accession>A0A0F9GMI9</accession>
<dbReference type="AlphaFoldDB" id="A0A0F9GMI9"/>
<sequence length="82" mass="9380">MHLIFISIYAFLTLIFVLAILSFRNERTPIAIVIFTVIAYVSGIVMNSVVYTIWSEQWTISAFIAISFLALGGWLKDWFTKS</sequence>
<keyword evidence="1" id="KW-0472">Membrane</keyword>
<feature type="transmembrane region" description="Helical" evidence="1">
    <location>
        <begin position="60"/>
        <end position="79"/>
    </location>
</feature>
<reference evidence="2" key="1">
    <citation type="journal article" date="2015" name="Nature">
        <title>Complex archaea that bridge the gap between prokaryotes and eukaryotes.</title>
        <authorList>
            <person name="Spang A."/>
            <person name="Saw J.H."/>
            <person name="Jorgensen S.L."/>
            <person name="Zaremba-Niedzwiedzka K."/>
            <person name="Martijn J."/>
            <person name="Lind A.E."/>
            <person name="van Eijk R."/>
            <person name="Schleper C."/>
            <person name="Guy L."/>
            <person name="Ettema T.J."/>
        </authorList>
    </citation>
    <scope>NUCLEOTIDE SEQUENCE</scope>
</reference>
<feature type="transmembrane region" description="Helical" evidence="1">
    <location>
        <begin position="30"/>
        <end position="54"/>
    </location>
</feature>
<dbReference type="EMBL" id="LAZR01027881">
    <property type="protein sequence ID" value="KKL64327.1"/>
    <property type="molecule type" value="Genomic_DNA"/>
</dbReference>
<evidence type="ECO:0000313" key="2">
    <source>
        <dbReference type="EMBL" id="KKL64327.1"/>
    </source>
</evidence>
<protein>
    <submittedName>
        <fullName evidence="2">Uncharacterized protein</fullName>
    </submittedName>
</protein>
<evidence type="ECO:0000256" key="1">
    <source>
        <dbReference type="SAM" id="Phobius"/>
    </source>
</evidence>
<comment type="caution">
    <text evidence="2">The sequence shown here is derived from an EMBL/GenBank/DDBJ whole genome shotgun (WGS) entry which is preliminary data.</text>
</comment>
<proteinExistence type="predicted"/>